<dbReference type="Proteomes" id="UP000018936">
    <property type="component" value="Unassembled WGS sequence"/>
</dbReference>
<keyword evidence="3" id="KW-1185">Reference proteome</keyword>
<protein>
    <submittedName>
        <fullName evidence="2">Uncharacterized protein</fullName>
    </submittedName>
</protein>
<comment type="caution">
    <text evidence="2">The sequence shown here is derived from an EMBL/GenBank/DDBJ whole genome shotgun (WGS) entry which is preliminary data.</text>
</comment>
<feature type="non-terminal residue" evidence="2">
    <location>
        <position position="1"/>
    </location>
</feature>
<feature type="region of interest" description="Disordered" evidence="1">
    <location>
        <begin position="1"/>
        <end position="29"/>
    </location>
</feature>
<accession>V8NTP8</accession>
<gene>
    <name evidence="2" type="ORF">L345_09181</name>
</gene>
<name>V8NTP8_OPHHA</name>
<dbReference type="EMBL" id="AZIM01002007">
    <property type="protein sequence ID" value="ETE65048.1"/>
    <property type="molecule type" value="Genomic_DNA"/>
</dbReference>
<evidence type="ECO:0000256" key="1">
    <source>
        <dbReference type="SAM" id="MobiDB-lite"/>
    </source>
</evidence>
<evidence type="ECO:0000313" key="3">
    <source>
        <dbReference type="Proteomes" id="UP000018936"/>
    </source>
</evidence>
<dbReference type="AlphaFoldDB" id="V8NTP8"/>
<reference evidence="2 3" key="1">
    <citation type="journal article" date="2013" name="Proc. Natl. Acad. Sci. U.S.A.">
        <title>The king cobra genome reveals dynamic gene evolution and adaptation in the snake venom system.</title>
        <authorList>
            <person name="Vonk F.J."/>
            <person name="Casewell N.R."/>
            <person name="Henkel C.V."/>
            <person name="Heimberg A.M."/>
            <person name="Jansen H.J."/>
            <person name="McCleary R.J."/>
            <person name="Kerkkamp H.M."/>
            <person name="Vos R.A."/>
            <person name="Guerreiro I."/>
            <person name="Calvete J.J."/>
            <person name="Wuster W."/>
            <person name="Woods A.E."/>
            <person name="Logan J.M."/>
            <person name="Harrison R.A."/>
            <person name="Castoe T.A."/>
            <person name="de Koning A.P."/>
            <person name="Pollock D.D."/>
            <person name="Yandell M."/>
            <person name="Calderon D."/>
            <person name="Renjifo C."/>
            <person name="Currier R.B."/>
            <person name="Salgado D."/>
            <person name="Pla D."/>
            <person name="Sanz L."/>
            <person name="Hyder A.S."/>
            <person name="Ribeiro J.M."/>
            <person name="Arntzen J.W."/>
            <person name="van den Thillart G.E."/>
            <person name="Boetzer M."/>
            <person name="Pirovano W."/>
            <person name="Dirks R.P."/>
            <person name="Spaink H.P."/>
            <person name="Duboule D."/>
            <person name="McGlinn E."/>
            <person name="Kini R.M."/>
            <person name="Richardson M.K."/>
        </authorList>
    </citation>
    <scope>NUCLEOTIDE SEQUENCE</scope>
    <source>
        <tissue evidence="2">Blood</tissue>
    </source>
</reference>
<sequence length="92" mass="10159">MDEKFPGVLAASDNRSHTPPQGKGFSPSLSVKERSALYLSRVAAAAVCSTNRRTEWLSHSFNRARMGISEPVAEKAPEKVETYIHKEQMANV</sequence>
<proteinExistence type="predicted"/>
<organism evidence="2 3">
    <name type="scientific">Ophiophagus hannah</name>
    <name type="common">King cobra</name>
    <name type="synonym">Naja hannah</name>
    <dbReference type="NCBI Taxonomy" id="8665"/>
    <lineage>
        <taxon>Eukaryota</taxon>
        <taxon>Metazoa</taxon>
        <taxon>Chordata</taxon>
        <taxon>Craniata</taxon>
        <taxon>Vertebrata</taxon>
        <taxon>Euteleostomi</taxon>
        <taxon>Lepidosauria</taxon>
        <taxon>Squamata</taxon>
        <taxon>Bifurcata</taxon>
        <taxon>Unidentata</taxon>
        <taxon>Episquamata</taxon>
        <taxon>Toxicofera</taxon>
        <taxon>Serpentes</taxon>
        <taxon>Colubroidea</taxon>
        <taxon>Elapidae</taxon>
        <taxon>Elapinae</taxon>
        <taxon>Ophiophagus</taxon>
    </lineage>
</organism>
<evidence type="ECO:0000313" key="2">
    <source>
        <dbReference type="EMBL" id="ETE65048.1"/>
    </source>
</evidence>